<evidence type="ECO:0000313" key="6">
    <source>
        <dbReference type="Proteomes" id="UP000006039"/>
    </source>
</evidence>
<evidence type="ECO:0000259" key="3">
    <source>
        <dbReference type="PROSITE" id="PS50013"/>
    </source>
</evidence>
<reference evidence="4" key="2">
    <citation type="submission" date="2010-07" db="EMBL/GenBank/DDBJ databases">
        <authorList>
            <consortium name="The Broad Institute Genome Sequencing Platform"/>
            <consortium name="Broad Institute Genome Sequencing Center for Infectious Disease"/>
            <person name="Ma L.-J."/>
            <person name="Dead R."/>
            <person name="Young S."/>
            <person name="Zeng Q."/>
            <person name="Koehrsen M."/>
            <person name="Alvarado L."/>
            <person name="Berlin A."/>
            <person name="Chapman S.B."/>
            <person name="Chen Z."/>
            <person name="Freedman E."/>
            <person name="Gellesch M."/>
            <person name="Goldberg J."/>
            <person name="Griggs A."/>
            <person name="Gujja S."/>
            <person name="Heilman E.R."/>
            <person name="Heiman D."/>
            <person name="Hepburn T."/>
            <person name="Howarth C."/>
            <person name="Jen D."/>
            <person name="Larson L."/>
            <person name="Mehta T."/>
            <person name="Neiman D."/>
            <person name="Pearson M."/>
            <person name="Roberts A."/>
            <person name="Saif S."/>
            <person name="Shea T."/>
            <person name="Shenoy N."/>
            <person name="Sisk P."/>
            <person name="Stolte C."/>
            <person name="Sykes S."/>
            <person name="Walk T."/>
            <person name="White J."/>
            <person name="Yandava C."/>
            <person name="Haas B."/>
            <person name="Nusbaum C."/>
            <person name="Birren B."/>
        </authorList>
    </citation>
    <scope>NUCLEOTIDE SEQUENCE</scope>
    <source>
        <strain evidence="4">R3-111a-1</strain>
    </source>
</reference>
<dbReference type="EnsemblFungi" id="EJT68104">
    <property type="protein sequence ID" value="EJT68104"/>
    <property type="gene ID" value="GGTG_14317"/>
</dbReference>
<dbReference type="PROSITE" id="PS50013">
    <property type="entry name" value="CHROMO_2"/>
    <property type="match status" value="1"/>
</dbReference>
<reference evidence="5" key="5">
    <citation type="submission" date="2018-04" db="UniProtKB">
        <authorList>
            <consortium name="EnsemblFungi"/>
        </authorList>
    </citation>
    <scope>IDENTIFICATION</scope>
    <source>
        <strain evidence="5">R3-111a-1</strain>
    </source>
</reference>
<dbReference type="HOGENOM" id="CLU_918434_0_0_1"/>
<dbReference type="InterPro" id="IPR000953">
    <property type="entry name" value="Chromo/chromo_shadow_dom"/>
</dbReference>
<dbReference type="RefSeq" id="XP_009230508.1">
    <property type="nucleotide sequence ID" value="XM_009232244.1"/>
</dbReference>
<keyword evidence="6" id="KW-1185">Reference proteome</keyword>
<evidence type="ECO:0000313" key="4">
    <source>
        <dbReference type="EMBL" id="EJT68104.1"/>
    </source>
</evidence>
<dbReference type="InterPro" id="IPR016197">
    <property type="entry name" value="Chromo-like_dom_sf"/>
</dbReference>
<dbReference type="Gene3D" id="2.40.50.40">
    <property type="match status" value="1"/>
</dbReference>
<proteinExistence type="predicted"/>
<accession>J3PL69</accession>
<feature type="region of interest" description="Disordered" evidence="2">
    <location>
        <begin position="278"/>
        <end position="303"/>
    </location>
</feature>
<comment type="subunit">
    <text evidence="1">Component of the NuA4 histone acetyltransferase complex.</text>
</comment>
<dbReference type="SUPFAM" id="SSF54160">
    <property type="entry name" value="Chromo domain-like"/>
    <property type="match status" value="1"/>
</dbReference>
<dbReference type="GeneID" id="20354775"/>
<feature type="compositionally biased region" description="Basic residues" evidence="2">
    <location>
        <begin position="180"/>
        <end position="191"/>
    </location>
</feature>
<evidence type="ECO:0000313" key="5">
    <source>
        <dbReference type="EnsemblFungi" id="EJT68104"/>
    </source>
</evidence>
<dbReference type="eggNOG" id="KOG0715">
    <property type="taxonomic scope" value="Eukaryota"/>
</dbReference>
<reference evidence="4" key="3">
    <citation type="submission" date="2010-09" db="EMBL/GenBank/DDBJ databases">
        <title>Annotation of Gaeumannomyces graminis var. tritici R3-111a-1.</title>
        <authorList>
            <consortium name="The Broad Institute Genome Sequencing Platform"/>
            <person name="Ma L.-J."/>
            <person name="Dead R."/>
            <person name="Young S.K."/>
            <person name="Zeng Q."/>
            <person name="Gargeya S."/>
            <person name="Fitzgerald M."/>
            <person name="Haas B."/>
            <person name="Abouelleil A."/>
            <person name="Alvarado L."/>
            <person name="Arachchi H.M."/>
            <person name="Berlin A."/>
            <person name="Brown A."/>
            <person name="Chapman S.B."/>
            <person name="Chen Z."/>
            <person name="Dunbar C."/>
            <person name="Freedman E."/>
            <person name="Gearin G."/>
            <person name="Gellesch M."/>
            <person name="Goldberg J."/>
            <person name="Griggs A."/>
            <person name="Gujja S."/>
            <person name="Heiman D."/>
            <person name="Howarth C."/>
            <person name="Larson L."/>
            <person name="Lui A."/>
            <person name="MacDonald P.J.P."/>
            <person name="Mehta T."/>
            <person name="Montmayeur A."/>
            <person name="Murphy C."/>
            <person name="Neiman D."/>
            <person name="Pearson M."/>
            <person name="Priest M."/>
            <person name="Roberts A."/>
            <person name="Saif S."/>
            <person name="Shea T."/>
            <person name="Shenoy N."/>
            <person name="Sisk P."/>
            <person name="Stolte C."/>
            <person name="Sykes S."/>
            <person name="Yandava C."/>
            <person name="Wortman J."/>
            <person name="Nusbaum C."/>
            <person name="Birren B."/>
        </authorList>
    </citation>
    <scope>NUCLEOTIDE SEQUENCE</scope>
    <source>
        <strain evidence="4">R3-111a-1</strain>
    </source>
</reference>
<reference evidence="5" key="4">
    <citation type="journal article" date="2015" name="G3 (Bethesda)">
        <title>Genome sequences of three phytopathogenic species of the Magnaporthaceae family of fungi.</title>
        <authorList>
            <person name="Okagaki L.H."/>
            <person name="Nunes C.C."/>
            <person name="Sailsbery J."/>
            <person name="Clay B."/>
            <person name="Brown D."/>
            <person name="John T."/>
            <person name="Oh Y."/>
            <person name="Young N."/>
            <person name="Fitzgerald M."/>
            <person name="Haas B.J."/>
            <person name="Zeng Q."/>
            <person name="Young S."/>
            <person name="Adiconis X."/>
            <person name="Fan L."/>
            <person name="Levin J.Z."/>
            <person name="Mitchell T.K."/>
            <person name="Okubara P.A."/>
            <person name="Farman M.L."/>
            <person name="Kohn L.M."/>
            <person name="Birren B."/>
            <person name="Ma L.-J."/>
            <person name="Dean R.A."/>
        </authorList>
    </citation>
    <scope>NUCLEOTIDE SEQUENCE</scope>
    <source>
        <strain evidence="5">R3-111a-1</strain>
    </source>
</reference>
<dbReference type="Proteomes" id="UP000006039">
    <property type="component" value="Unassembled WGS sequence"/>
</dbReference>
<organism evidence="4">
    <name type="scientific">Gaeumannomyces tritici (strain R3-111a-1)</name>
    <name type="common">Wheat and barley take-all root rot fungus</name>
    <name type="synonym">Gaeumannomyces graminis var. tritici</name>
    <dbReference type="NCBI Taxonomy" id="644352"/>
    <lineage>
        <taxon>Eukaryota</taxon>
        <taxon>Fungi</taxon>
        <taxon>Dikarya</taxon>
        <taxon>Ascomycota</taxon>
        <taxon>Pezizomycotina</taxon>
        <taxon>Sordariomycetes</taxon>
        <taxon>Sordariomycetidae</taxon>
        <taxon>Magnaporthales</taxon>
        <taxon>Magnaporthaceae</taxon>
        <taxon>Gaeumannomyces</taxon>
    </lineage>
</organism>
<dbReference type="STRING" id="644352.J3PL69"/>
<feature type="region of interest" description="Disordered" evidence="2">
    <location>
        <begin position="170"/>
        <end position="208"/>
    </location>
</feature>
<dbReference type="OrthoDB" id="25818at2759"/>
<dbReference type="GO" id="GO:0006338">
    <property type="term" value="P:chromatin remodeling"/>
    <property type="evidence" value="ECO:0007669"/>
    <property type="project" value="UniProtKB-ARBA"/>
</dbReference>
<sequence>MEDFTSTIQATPTKRLFLRKIRKGFALKDLEIADYQRKISSLEAQLEAARPRKRKSLHPDPNETFLSGRQIYRQREGLEEVESGVIMCVRLKLSGAEQGWCGTGVSDLPRARPHELILYPQTGRGAKKLENRYHRTGPKEWSLQDAVLKFATVNGETKYQLEFSQGRCPDHECKNASPRHQQRRPPAKRYHLAGQSPASKASVPTPANEKEWEVEEILASRTNYKKLQYRAKWVGWETDETWYHAEGFKGSPHLKQYHQNYPEMPGPPVRLEQWLRAHEDGVDVEHHPEDNKPVAGATRAKEP</sequence>
<dbReference type="EMBL" id="GL385639">
    <property type="protein sequence ID" value="EJT68104.1"/>
    <property type="molecule type" value="Genomic_DNA"/>
</dbReference>
<gene>
    <name evidence="5" type="primary">20354775</name>
    <name evidence="4" type="ORF">GGTG_14317</name>
</gene>
<evidence type="ECO:0000256" key="1">
    <source>
        <dbReference type="ARBA" id="ARBA00011353"/>
    </source>
</evidence>
<dbReference type="VEuPathDB" id="FungiDB:GGTG_14317"/>
<dbReference type="CDD" id="cd00024">
    <property type="entry name" value="CD_CSD"/>
    <property type="match status" value="1"/>
</dbReference>
<dbReference type="AlphaFoldDB" id="J3PL69"/>
<feature type="domain" description="Chromo" evidence="3">
    <location>
        <begin position="212"/>
        <end position="269"/>
    </location>
</feature>
<reference evidence="6" key="1">
    <citation type="submission" date="2010-07" db="EMBL/GenBank/DDBJ databases">
        <title>The genome sequence of Gaeumannomyces graminis var. tritici strain R3-111a-1.</title>
        <authorList>
            <consortium name="The Broad Institute Genome Sequencing Platform"/>
            <person name="Ma L.-J."/>
            <person name="Dead R."/>
            <person name="Young S."/>
            <person name="Zeng Q."/>
            <person name="Koehrsen M."/>
            <person name="Alvarado L."/>
            <person name="Berlin A."/>
            <person name="Chapman S.B."/>
            <person name="Chen Z."/>
            <person name="Freedman E."/>
            <person name="Gellesch M."/>
            <person name="Goldberg J."/>
            <person name="Griggs A."/>
            <person name="Gujja S."/>
            <person name="Heilman E.R."/>
            <person name="Heiman D."/>
            <person name="Hepburn T."/>
            <person name="Howarth C."/>
            <person name="Jen D."/>
            <person name="Larson L."/>
            <person name="Mehta T."/>
            <person name="Neiman D."/>
            <person name="Pearson M."/>
            <person name="Roberts A."/>
            <person name="Saif S."/>
            <person name="Shea T."/>
            <person name="Shenoy N."/>
            <person name="Sisk P."/>
            <person name="Stolte C."/>
            <person name="Sykes S."/>
            <person name="Walk T."/>
            <person name="White J."/>
            <person name="Yandava C."/>
            <person name="Haas B."/>
            <person name="Nusbaum C."/>
            <person name="Birren B."/>
        </authorList>
    </citation>
    <scope>NUCLEOTIDE SEQUENCE [LARGE SCALE GENOMIC DNA]</scope>
    <source>
        <strain evidence="6">R3-111a-1</strain>
    </source>
</reference>
<evidence type="ECO:0000256" key="2">
    <source>
        <dbReference type="SAM" id="MobiDB-lite"/>
    </source>
</evidence>
<protein>
    <recommendedName>
        <fullName evidence="3">Chromo domain-containing protein</fullName>
    </recommendedName>
</protein>
<feature type="compositionally biased region" description="Basic and acidic residues" evidence="2">
    <location>
        <begin position="278"/>
        <end position="292"/>
    </location>
</feature>
<name>J3PL69_GAET3</name>